<protein>
    <submittedName>
        <fullName evidence="2">2470_t:CDS:1</fullName>
    </submittedName>
</protein>
<comment type="caution">
    <text evidence="2">The sequence shown here is derived from an EMBL/GenBank/DDBJ whole genome shotgun (WGS) entry which is preliminary data.</text>
</comment>
<accession>A0ABN7VHH3</accession>
<evidence type="ECO:0000313" key="2">
    <source>
        <dbReference type="EMBL" id="CAG8773728.1"/>
    </source>
</evidence>
<gene>
    <name evidence="2" type="ORF">GMARGA_LOCUS18828</name>
</gene>
<evidence type="ECO:0000256" key="1">
    <source>
        <dbReference type="SAM" id="MobiDB-lite"/>
    </source>
</evidence>
<reference evidence="2 3" key="1">
    <citation type="submission" date="2021-06" db="EMBL/GenBank/DDBJ databases">
        <authorList>
            <person name="Kallberg Y."/>
            <person name="Tangrot J."/>
            <person name="Rosling A."/>
        </authorList>
    </citation>
    <scope>NUCLEOTIDE SEQUENCE [LARGE SCALE GENOMIC DNA]</scope>
    <source>
        <strain evidence="2 3">120-4 pot B 10/14</strain>
    </source>
</reference>
<dbReference type="EMBL" id="CAJVQB010015296">
    <property type="protein sequence ID" value="CAG8773728.1"/>
    <property type="molecule type" value="Genomic_DNA"/>
</dbReference>
<proteinExistence type="predicted"/>
<dbReference type="Proteomes" id="UP000789901">
    <property type="component" value="Unassembled WGS sequence"/>
</dbReference>
<sequence>MTLDMFYVQRTVRSRNRYYVYKICSSYQRNPSNEHINHYTSQQKAYYRNLFYRNQYPQRQITSGSTNNPGQATTTSFSSNQLPKIILNSGFYFLATVSPVLRAATSTSSAVAVASIATSSVMAVSSVAISSNTPGSVSVGHVGDMSTVEAFYVPADSTSNLPEQITETTTVTSSNQPLPVVDVVPEDQVASDKEESSDSTWLPVEFSEQSIEESSKEK</sequence>
<keyword evidence="3" id="KW-1185">Reference proteome</keyword>
<organism evidence="2 3">
    <name type="scientific">Gigaspora margarita</name>
    <dbReference type="NCBI Taxonomy" id="4874"/>
    <lineage>
        <taxon>Eukaryota</taxon>
        <taxon>Fungi</taxon>
        <taxon>Fungi incertae sedis</taxon>
        <taxon>Mucoromycota</taxon>
        <taxon>Glomeromycotina</taxon>
        <taxon>Glomeromycetes</taxon>
        <taxon>Diversisporales</taxon>
        <taxon>Gigasporaceae</taxon>
        <taxon>Gigaspora</taxon>
    </lineage>
</organism>
<evidence type="ECO:0000313" key="3">
    <source>
        <dbReference type="Proteomes" id="UP000789901"/>
    </source>
</evidence>
<name>A0ABN7VHH3_GIGMA</name>
<feature type="region of interest" description="Disordered" evidence="1">
    <location>
        <begin position="186"/>
        <end position="218"/>
    </location>
</feature>